<organism evidence="3 4">
    <name type="scientific">Aphis craccivora</name>
    <name type="common">Cowpea aphid</name>
    <dbReference type="NCBI Taxonomy" id="307492"/>
    <lineage>
        <taxon>Eukaryota</taxon>
        <taxon>Metazoa</taxon>
        <taxon>Ecdysozoa</taxon>
        <taxon>Arthropoda</taxon>
        <taxon>Hexapoda</taxon>
        <taxon>Insecta</taxon>
        <taxon>Pterygota</taxon>
        <taxon>Neoptera</taxon>
        <taxon>Paraneoptera</taxon>
        <taxon>Hemiptera</taxon>
        <taxon>Sternorrhyncha</taxon>
        <taxon>Aphidomorpha</taxon>
        <taxon>Aphidoidea</taxon>
        <taxon>Aphididae</taxon>
        <taxon>Aphidini</taxon>
        <taxon>Aphis</taxon>
        <taxon>Aphis</taxon>
    </lineage>
</organism>
<gene>
    <name evidence="3" type="ORF">FWK35_00039178</name>
</gene>
<dbReference type="SMART" id="SM00597">
    <property type="entry name" value="ZnF_TTF"/>
    <property type="match status" value="1"/>
</dbReference>
<feature type="compositionally biased region" description="Polar residues" evidence="1">
    <location>
        <begin position="23"/>
        <end position="45"/>
    </location>
</feature>
<dbReference type="Proteomes" id="UP000478052">
    <property type="component" value="Unassembled WGS sequence"/>
</dbReference>
<reference evidence="3 4" key="1">
    <citation type="submission" date="2019-08" db="EMBL/GenBank/DDBJ databases">
        <title>Whole genome of Aphis craccivora.</title>
        <authorList>
            <person name="Voronova N.V."/>
            <person name="Shulinski R.S."/>
            <person name="Bandarenka Y.V."/>
            <person name="Zhorov D.G."/>
            <person name="Warner D."/>
        </authorList>
    </citation>
    <scope>NUCLEOTIDE SEQUENCE [LARGE SCALE GENOMIC DNA]</scope>
    <source>
        <strain evidence="3">180601</strain>
        <tissue evidence="3">Whole Body</tissue>
    </source>
</reference>
<dbReference type="Pfam" id="PF05699">
    <property type="entry name" value="Dimer_Tnp_hAT"/>
    <property type="match status" value="1"/>
</dbReference>
<sequence length="793" mass="90383">MKRFLTHFSKHKSEKTTEEDTPKSPSVHTNDSTASDNTSVNSSIALNPEPTRQLVKSLKVLDLSLNYDQPPAQPNIVFPYKSMGKSKRSFNSTWYKQYPWIEYSIQFDQIFCYYCRHSLPPSQHCNPNAGNLTIHGYSDWKHIGSMAKVHDKCDTHKLALAKHKGWCNSKIQGSVTTMIDSQIRVEVARNRTMLKTLIRCAIYCARQDIGLRGHSETTEISEIVNNDIATENKGNFLELVKLLCIESQTFCSAYEALPKNAKYTSKIIQNDMISAASTVIAQSILKEVQEGSKIFSLIVDEARDDAKLEQMSICIRYVHNSVIKERFLGFVELKELNANALSCNIKLFLNNFGLDLSNCVSQSYDGASVMSGQFNGVQKKIKDMSGNLCPYIHCHAHKLNLVLVDVSRKVEEVHDTIGLLEAVYAFQSSSTIRYQVFFDKTGSKVPMHCDTRWVSKFKSIRYFKNNFTLVLTALKECTESSKSKEAAEAKGLLIQMNSLKTIVLLFCLDYILSLVNILSLNLQTTTLDYSRCAKLIKSTMEQLINLRSEKIFINIYNEAVSAFQASNIEPNDTLRPTREQRISSTLDNYLTYSTLGASTSRKEKQNMSSKDIENEFKRLFFQILDNMNNEMIYRFTQNNEILNYIHASDPKSNEFLNSDLLVKLGNMYQPYTTNDFIEVLKNQCLIGKSLFLDNLTLSDLHQQISNYGETFNHVKKIIELVMVIPVSSANAERSFSTMRRIKTYLRSTMKSSRLSSLTLLSIDFENSDKLLKDPTAVLEVFATMKNRRIQFQI</sequence>
<dbReference type="PANTHER" id="PTHR45749">
    <property type="match status" value="1"/>
</dbReference>
<dbReference type="PANTHER" id="PTHR45749:SF37">
    <property type="entry name" value="OS05G0311600 PROTEIN"/>
    <property type="match status" value="1"/>
</dbReference>
<keyword evidence="4" id="KW-1185">Reference proteome</keyword>
<dbReference type="AlphaFoldDB" id="A0A6G0VV21"/>
<dbReference type="OrthoDB" id="1739706at2759"/>
<proteinExistence type="predicted"/>
<evidence type="ECO:0000313" key="4">
    <source>
        <dbReference type="Proteomes" id="UP000478052"/>
    </source>
</evidence>
<dbReference type="InterPro" id="IPR012337">
    <property type="entry name" value="RNaseH-like_sf"/>
</dbReference>
<feature type="compositionally biased region" description="Basic residues" evidence="1">
    <location>
        <begin position="1"/>
        <end position="13"/>
    </location>
</feature>
<evidence type="ECO:0000256" key="1">
    <source>
        <dbReference type="SAM" id="MobiDB-lite"/>
    </source>
</evidence>
<name>A0A6G0VV21_APHCR</name>
<dbReference type="SUPFAM" id="SSF53098">
    <property type="entry name" value="Ribonuclease H-like"/>
    <property type="match status" value="1"/>
</dbReference>
<dbReference type="InterPro" id="IPR008906">
    <property type="entry name" value="HATC_C_dom"/>
</dbReference>
<feature type="region of interest" description="Disordered" evidence="1">
    <location>
        <begin position="1"/>
        <end position="47"/>
    </location>
</feature>
<dbReference type="InterPro" id="IPR025398">
    <property type="entry name" value="DUF4371"/>
</dbReference>
<evidence type="ECO:0000313" key="3">
    <source>
        <dbReference type="EMBL" id="KAF0707623.1"/>
    </source>
</evidence>
<comment type="caution">
    <text evidence="3">The sequence shown here is derived from an EMBL/GenBank/DDBJ whole genome shotgun (WGS) entry which is preliminary data.</text>
</comment>
<protein>
    <submittedName>
        <fullName evidence="3">Zinc finger MYM-type protein 1-like</fullName>
    </submittedName>
</protein>
<evidence type="ECO:0000259" key="2">
    <source>
        <dbReference type="SMART" id="SM00597"/>
    </source>
</evidence>
<dbReference type="InterPro" id="IPR006580">
    <property type="entry name" value="Znf_TTF"/>
</dbReference>
<accession>A0A6G0VV21</accession>
<dbReference type="GO" id="GO:0046983">
    <property type="term" value="F:protein dimerization activity"/>
    <property type="evidence" value="ECO:0007669"/>
    <property type="project" value="InterPro"/>
</dbReference>
<feature type="domain" description="TTF-type" evidence="2">
    <location>
        <begin position="86"/>
        <end position="181"/>
    </location>
</feature>
<dbReference type="EMBL" id="VUJU01012461">
    <property type="protein sequence ID" value="KAF0707623.1"/>
    <property type="molecule type" value="Genomic_DNA"/>
</dbReference>
<dbReference type="Pfam" id="PF14291">
    <property type="entry name" value="DUF4371"/>
    <property type="match status" value="1"/>
</dbReference>